<dbReference type="RefSeq" id="WP_007467839.1">
    <property type="nucleotide sequence ID" value="NZ_KI391954.1"/>
</dbReference>
<proteinExistence type="inferred from homology"/>
<evidence type="ECO:0000256" key="2">
    <source>
        <dbReference type="ARBA" id="ARBA00022516"/>
    </source>
</evidence>
<evidence type="ECO:0000256" key="17">
    <source>
        <dbReference type="RuleBase" id="RU000437"/>
    </source>
</evidence>
<dbReference type="Proteomes" id="UP000004816">
    <property type="component" value="Unassembled WGS sequence"/>
</dbReference>
<evidence type="ECO:0000256" key="8">
    <source>
        <dbReference type="ARBA" id="ARBA00023264"/>
    </source>
</evidence>
<evidence type="ECO:0000256" key="9">
    <source>
        <dbReference type="ARBA" id="ARBA00052716"/>
    </source>
</evidence>
<comment type="caution">
    <text evidence="20">The sequence shown here is derived from an EMBL/GenBank/DDBJ whole genome shotgun (WGS) entry which is preliminary data.</text>
</comment>
<evidence type="ECO:0000256" key="14">
    <source>
        <dbReference type="PIRSR" id="PIRSR000114-1"/>
    </source>
</evidence>
<dbReference type="GO" id="GO:0005975">
    <property type="term" value="P:carbohydrate metabolic process"/>
    <property type="evidence" value="ECO:0007669"/>
    <property type="project" value="InterPro"/>
</dbReference>
<evidence type="ECO:0000256" key="5">
    <source>
        <dbReference type="ARBA" id="ARBA00023027"/>
    </source>
</evidence>
<comment type="catalytic activity">
    <reaction evidence="13">
        <text>sn-glycerol 3-phosphate + NAD(+) = dihydroxyacetone phosphate + NADH + H(+)</text>
        <dbReference type="Rhea" id="RHEA:11092"/>
        <dbReference type="ChEBI" id="CHEBI:15378"/>
        <dbReference type="ChEBI" id="CHEBI:57540"/>
        <dbReference type="ChEBI" id="CHEBI:57597"/>
        <dbReference type="ChEBI" id="CHEBI:57642"/>
        <dbReference type="ChEBI" id="CHEBI:57945"/>
        <dbReference type="EC" id="1.1.1.94"/>
    </reaction>
</comment>
<dbReference type="GO" id="GO:0046168">
    <property type="term" value="P:glycerol-3-phosphate catabolic process"/>
    <property type="evidence" value="ECO:0007669"/>
    <property type="project" value="InterPro"/>
</dbReference>
<dbReference type="PANTHER" id="PTHR11728">
    <property type="entry name" value="GLYCEROL-3-PHOSPHATE DEHYDROGENASE"/>
    <property type="match status" value="1"/>
</dbReference>
<feature type="active site" description="Proton acceptor" evidence="13 14">
    <location>
        <position position="197"/>
    </location>
</feature>
<feature type="binding site" evidence="13">
    <location>
        <position position="250"/>
    </location>
    <ligand>
        <name>sn-glycerol 3-phosphate</name>
        <dbReference type="ChEBI" id="CHEBI:57597"/>
    </ligand>
</feature>
<dbReference type="Pfam" id="PF07479">
    <property type="entry name" value="NAD_Gly3P_dh_C"/>
    <property type="match status" value="1"/>
</dbReference>
<keyword evidence="2 13" id="KW-0444">Lipid biosynthesis</keyword>
<keyword evidence="13" id="KW-0547">Nucleotide-binding</keyword>
<dbReference type="Gene3D" id="1.10.1040.10">
    <property type="entry name" value="N-(1-d-carboxylethyl)-l-norvaline Dehydrogenase, domain 2"/>
    <property type="match status" value="1"/>
</dbReference>
<keyword evidence="4 13" id="KW-0560">Oxidoreductase</keyword>
<dbReference type="SUPFAM" id="SSF51735">
    <property type="entry name" value="NAD(P)-binding Rossmann-fold domains"/>
    <property type="match status" value="1"/>
</dbReference>
<reference evidence="20 21" key="1">
    <citation type="journal article" date="2011" name="Stand. Genomic Sci.">
        <title>High quality draft genome sequence of Segniliparus rugosus CDC 945(T)= (ATCC BAA-974(T)).</title>
        <authorList>
            <person name="Earl A.M."/>
            <person name="Desjardins C.A."/>
            <person name="Fitzgerald M.G."/>
            <person name="Arachchi H.M."/>
            <person name="Zeng Q."/>
            <person name="Mehta T."/>
            <person name="Griggs A."/>
            <person name="Birren B.W."/>
            <person name="Toney N.C."/>
            <person name="Carr J."/>
            <person name="Posey J."/>
            <person name="Butler W.R."/>
        </authorList>
    </citation>
    <scope>NUCLEOTIDE SEQUENCE [LARGE SCALE GENOMIC DNA]</scope>
    <source>
        <strain evidence="21">ATCC BAA-974 / DSM 45345 / CCUG 50838 / CIP 108380 / JCM 13579 / CDC 945</strain>
    </source>
</reference>
<dbReference type="NCBIfam" id="NF000942">
    <property type="entry name" value="PRK00094.1-4"/>
    <property type="match status" value="1"/>
</dbReference>
<feature type="binding site" evidence="16">
    <location>
        <begin position="14"/>
        <end position="19"/>
    </location>
    <ligand>
        <name>NAD(+)</name>
        <dbReference type="ChEBI" id="CHEBI:57540"/>
    </ligand>
</feature>
<dbReference type="PROSITE" id="PS00957">
    <property type="entry name" value="NAD_G3PDH"/>
    <property type="match status" value="1"/>
</dbReference>
<dbReference type="GO" id="GO:0008654">
    <property type="term" value="P:phospholipid biosynthetic process"/>
    <property type="evidence" value="ECO:0007669"/>
    <property type="project" value="UniProtKB-KW"/>
</dbReference>
<keyword evidence="13" id="KW-0963">Cytoplasm</keyword>
<evidence type="ECO:0000259" key="18">
    <source>
        <dbReference type="Pfam" id="PF01210"/>
    </source>
</evidence>
<feature type="binding site" evidence="13">
    <location>
        <position position="112"/>
    </location>
    <ligand>
        <name>sn-glycerol 3-phosphate</name>
        <dbReference type="ChEBI" id="CHEBI:57597"/>
    </ligand>
</feature>
<evidence type="ECO:0000256" key="11">
    <source>
        <dbReference type="ARBA" id="ARBA00069372"/>
    </source>
</evidence>
<dbReference type="FunFam" id="3.40.50.720:FF:000019">
    <property type="entry name" value="Glycerol-3-phosphate dehydrogenase [NAD(P)+]"/>
    <property type="match status" value="1"/>
</dbReference>
<dbReference type="OrthoDB" id="9812273at2"/>
<dbReference type="HOGENOM" id="CLU_033449_0_2_11"/>
<feature type="binding site" evidence="13">
    <location>
        <position position="18"/>
    </location>
    <ligand>
        <name>NADPH</name>
        <dbReference type="ChEBI" id="CHEBI:57783"/>
    </ligand>
</feature>
<feature type="binding site" evidence="13">
    <location>
        <position position="260"/>
    </location>
    <ligand>
        <name>sn-glycerol 3-phosphate</name>
        <dbReference type="ChEBI" id="CHEBI:57597"/>
    </ligand>
</feature>
<comment type="similarity">
    <text evidence="1 13 17">Belongs to the NAD-dependent glycerol-3-phosphate dehydrogenase family.</text>
</comment>
<dbReference type="InterPro" id="IPR008927">
    <property type="entry name" value="6-PGluconate_DH-like_C_sf"/>
</dbReference>
<dbReference type="InterPro" id="IPR006109">
    <property type="entry name" value="G3P_DH_NAD-dep_C"/>
</dbReference>
<evidence type="ECO:0000313" key="21">
    <source>
        <dbReference type="Proteomes" id="UP000004816"/>
    </source>
</evidence>
<keyword evidence="7 13" id="KW-0594">Phospholipid biosynthesis</keyword>
<feature type="binding site" evidence="13">
    <location>
        <position position="285"/>
    </location>
    <ligand>
        <name>NADPH</name>
        <dbReference type="ChEBI" id="CHEBI:57783"/>
    </ligand>
</feature>
<dbReference type="EMBL" id="ACZI02000003">
    <property type="protein sequence ID" value="EFV14458.1"/>
    <property type="molecule type" value="Genomic_DNA"/>
</dbReference>
<feature type="domain" description="Glycerol-3-phosphate dehydrogenase NAD-dependent N-terminal" evidence="18">
    <location>
        <begin position="9"/>
        <end position="166"/>
    </location>
</feature>
<dbReference type="InterPro" id="IPR006168">
    <property type="entry name" value="G3P_DH_NAD-dep"/>
</dbReference>
<comment type="caution">
    <text evidence="13">Lacks conserved residue(s) required for the propagation of feature annotation.</text>
</comment>
<evidence type="ECO:0000256" key="7">
    <source>
        <dbReference type="ARBA" id="ARBA00023209"/>
    </source>
</evidence>
<feature type="binding site" evidence="13">
    <location>
        <position position="55"/>
    </location>
    <ligand>
        <name>NADPH</name>
        <dbReference type="ChEBI" id="CHEBI:57783"/>
    </ligand>
</feature>
<gene>
    <name evidence="13" type="primary">gpsA</name>
    <name evidence="20" type="ORF">HMPREF9336_00685</name>
</gene>
<feature type="binding site" evidence="13">
    <location>
        <position position="197"/>
    </location>
    <ligand>
        <name>sn-glycerol 3-phosphate</name>
        <dbReference type="ChEBI" id="CHEBI:57597"/>
    </ligand>
</feature>
<feature type="binding site" evidence="13">
    <location>
        <position position="17"/>
    </location>
    <ligand>
        <name>NADPH</name>
        <dbReference type="ChEBI" id="CHEBI:57783"/>
    </ligand>
</feature>
<dbReference type="PIRSF" id="PIRSF000114">
    <property type="entry name" value="Glycerol-3-P_dh"/>
    <property type="match status" value="1"/>
</dbReference>
<evidence type="ECO:0000256" key="4">
    <source>
        <dbReference type="ARBA" id="ARBA00023002"/>
    </source>
</evidence>
<feature type="binding site" evidence="13">
    <location>
        <position position="142"/>
    </location>
    <ligand>
        <name>sn-glycerol 3-phosphate</name>
        <dbReference type="ChEBI" id="CHEBI:57597"/>
    </ligand>
</feature>
<dbReference type="SUPFAM" id="SSF48179">
    <property type="entry name" value="6-phosphogluconate dehydrogenase C-terminal domain-like"/>
    <property type="match status" value="1"/>
</dbReference>
<evidence type="ECO:0000256" key="12">
    <source>
        <dbReference type="ARBA" id="ARBA00080511"/>
    </source>
</evidence>
<dbReference type="GO" id="GO:0141153">
    <property type="term" value="F:glycerol-3-phosphate dehydrogenase (NADP+) activity"/>
    <property type="evidence" value="ECO:0007669"/>
    <property type="project" value="RHEA"/>
</dbReference>
<feature type="binding site" evidence="13">
    <location>
        <position position="261"/>
    </location>
    <ligand>
        <name>NADPH</name>
        <dbReference type="ChEBI" id="CHEBI:57783"/>
    </ligand>
</feature>
<comment type="catalytic activity">
    <reaction evidence="9">
        <text>sn-glycerol 3-phosphate + NADP(+) = dihydroxyacetone phosphate + NADPH + H(+)</text>
        <dbReference type="Rhea" id="RHEA:11096"/>
        <dbReference type="ChEBI" id="CHEBI:15378"/>
        <dbReference type="ChEBI" id="CHEBI:57597"/>
        <dbReference type="ChEBI" id="CHEBI:57642"/>
        <dbReference type="ChEBI" id="CHEBI:57783"/>
        <dbReference type="ChEBI" id="CHEBI:58349"/>
        <dbReference type="EC" id="1.1.1.94"/>
    </reaction>
    <physiologicalReaction direction="right-to-left" evidence="9">
        <dbReference type="Rhea" id="RHEA:11098"/>
    </physiologicalReaction>
</comment>
<dbReference type="GO" id="GO:0051287">
    <property type="term" value="F:NAD binding"/>
    <property type="evidence" value="ECO:0007669"/>
    <property type="project" value="InterPro"/>
</dbReference>
<dbReference type="PANTHER" id="PTHR11728:SF1">
    <property type="entry name" value="GLYCEROL-3-PHOSPHATE DEHYDROGENASE [NAD(+)] 2, CHLOROPLASTIC"/>
    <property type="match status" value="1"/>
</dbReference>
<dbReference type="FunFam" id="1.10.1040.10:FF:000001">
    <property type="entry name" value="Glycerol-3-phosphate dehydrogenase [NAD(P)+]"/>
    <property type="match status" value="1"/>
</dbReference>
<keyword evidence="8 13" id="KW-1208">Phospholipid metabolism</keyword>
<comment type="pathway">
    <text evidence="13">Membrane lipid metabolism; glycerophospholipid metabolism.</text>
</comment>
<dbReference type="GO" id="GO:0046167">
    <property type="term" value="P:glycerol-3-phosphate biosynthetic process"/>
    <property type="evidence" value="ECO:0007669"/>
    <property type="project" value="UniProtKB-UniRule"/>
</dbReference>
<evidence type="ECO:0000256" key="1">
    <source>
        <dbReference type="ARBA" id="ARBA00011009"/>
    </source>
</evidence>
<protein>
    <recommendedName>
        <fullName evidence="11 13">Glycerol-3-phosphate dehydrogenase [NAD(P)+]</fullName>
        <ecNumber evidence="10 13">1.1.1.94</ecNumber>
    </recommendedName>
    <alternativeName>
        <fullName evidence="13">NAD(P)(+)-dependent glycerol-3-phosphate dehydrogenase</fullName>
    </alternativeName>
    <alternativeName>
        <fullName evidence="12 13">NAD(P)H-dependent dihydroxyacetone-phosphate reductase</fullName>
    </alternativeName>
</protein>
<dbReference type="InterPro" id="IPR013328">
    <property type="entry name" value="6PGD_dom2"/>
</dbReference>
<evidence type="ECO:0000256" key="10">
    <source>
        <dbReference type="ARBA" id="ARBA00066687"/>
    </source>
</evidence>
<dbReference type="InterPro" id="IPR011128">
    <property type="entry name" value="G3P_DH_NAD-dep_N"/>
</dbReference>
<organism evidence="20 21">
    <name type="scientific">Segniliparus rugosus (strain ATCC BAA-974 / DSM 45345 / CCUG 50838 / CIP 108380 / JCM 13579 / CDC 945)</name>
    <dbReference type="NCBI Taxonomy" id="679197"/>
    <lineage>
        <taxon>Bacteria</taxon>
        <taxon>Bacillati</taxon>
        <taxon>Actinomycetota</taxon>
        <taxon>Actinomycetes</taxon>
        <taxon>Mycobacteriales</taxon>
        <taxon>Segniliparaceae</taxon>
        <taxon>Segniliparus</taxon>
    </lineage>
</organism>
<comment type="function">
    <text evidence="13">Catalyzes the reduction of the glycolytic intermediate dihydroxyacetone phosphate (DHAP) to sn-glycerol 3-phosphate (G3P), the key precursor for phospholipid synthesis.</text>
</comment>
<dbReference type="STRING" id="679197.HMPREF9336_00685"/>
<evidence type="ECO:0000256" key="3">
    <source>
        <dbReference type="ARBA" id="ARBA00022857"/>
    </source>
</evidence>
<keyword evidence="6 13" id="KW-0443">Lipid metabolism</keyword>
<dbReference type="HAMAP" id="MF_00394">
    <property type="entry name" value="NAD_Glyc3P_dehydrog"/>
    <property type="match status" value="1"/>
</dbReference>
<evidence type="ECO:0000256" key="16">
    <source>
        <dbReference type="PIRSR" id="PIRSR000114-3"/>
    </source>
</evidence>
<dbReference type="NCBIfam" id="NF000940">
    <property type="entry name" value="PRK00094.1-2"/>
    <property type="match status" value="1"/>
</dbReference>
<dbReference type="GO" id="GO:0141152">
    <property type="term" value="F:glycerol-3-phosphate dehydrogenase (NAD+) activity"/>
    <property type="evidence" value="ECO:0007669"/>
    <property type="project" value="RHEA"/>
</dbReference>
<feature type="binding site" evidence="15">
    <location>
        <begin position="261"/>
        <end position="262"/>
    </location>
    <ligand>
        <name>substrate</name>
    </ligand>
</feature>
<dbReference type="Pfam" id="PF01210">
    <property type="entry name" value="NAD_Gly3P_dh_N"/>
    <property type="match status" value="1"/>
</dbReference>
<comment type="subcellular location">
    <subcellularLocation>
        <location evidence="13">Cytoplasm</location>
    </subcellularLocation>
</comment>
<dbReference type="eggNOG" id="COG0240">
    <property type="taxonomic scope" value="Bacteria"/>
</dbReference>
<evidence type="ECO:0000256" key="15">
    <source>
        <dbReference type="PIRSR" id="PIRSR000114-2"/>
    </source>
</evidence>
<dbReference type="GO" id="GO:0006650">
    <property type="term" value="P:glycerophospholipid metabolic process"/>
    <property type="evidence" value="ECO:0007669"/>
    <property type="project" value="UniProtKB-UniRule"/>
</dbReference>
<dbReference type="AlphaFoldDB" id="E5XMG5"/>
<feature type="binding site" evidence="13">
    <location>
        <position position="38"/>
    </location>
    <ligand>
        <name>NADPH</name>
        <dbReference type="ChEBI" id="CHEBI:57783"/>
    </ligand>
</feature>
<dbReference type="EC" id="1.1.1.94" evidence="10 13"/>
<dbReference type="Gene3D" id="3.40.50.720">
    <property type="entry name" value="NAD(P)-binding Rossmann-like Domain"/>
    <property type="match status" value="1"/>
</dbReference>
<feature type="binding site" evidence="13">
    <location>
        <position position="146"/>
    </location>
    <ligand>
        <name>NADPH</name>
        <dbReference type="ChEBI" id="CHEBI:57783"/>
    </ligand>
</feature>
<keyword evidence="21" id="KW-1185">Reference proteome</keyword>
<evidence type="ECO:0000313" key="20">
    <source>
        <dbReference type="EMBL" id="EFV14458.1"/>
    </source>
</evidence>
<feature type="binding site" evidence="16">
    <location>
        <position position="261"/>
    </location>
    <ligand>
        <name>NAD(+)</name>
        <dbReference type="ChEBI" id="CHEBI:57540"/>
    </ligand>
</feature>
<dbReference type="UniPathway" id="UPA00940"/>
<feature type="binding site" evidence="13">
    <location>
        <position position="262"/>
    </location>
    <ligand>
        <name>sn-glycerol 3-phosphate</name>
        <dbReference type="ChEBI" id="CHEBI:57597"/>
    </ligand>
</feature>
<keyword evidence="3 13" id="KW-0521">NADP</keyword>
<evidence type="ECO:0000256" key="13">
    <source>
        <dbReference type="HAMAP-Rule" id="MF_00394"/>
    </source>
</evidence>
<dbReference type="PRINTS" id="PR00077">
    <property type="entry name" value="GPDHDRGNASE"/>
</dbReference>
<keyword evidence="5 13" id="KW-0520">NAD</keyword>
<name>E5XMG5_SEGRC</name>
<dbReference type="GO" id="GO:0005829">
    <property type="term" value="C:cytosol"/>
    <property type="evidence" value="ECO:0007669"/>
    <property type="project" value="TreeGrafter"/>
</dbReference>
<feature type="domain" description="Glycerol-3-phosphate dehydrogenase NAD-dependent C-terminal" evidence="19">
    <location>
        <begin position="186"/>
        <end position="327"/>
    </location>
</feature>
<evidence type="ECO:0000256" key="6">
    <source>
        <dbReference type="ARBA" id="ARBA00023098"/>
    </source>
</evidence>
<feature type="binding site" evidence="16">
    <location>
        <position position="146"/>
    </location>
    <ligand>
        <name>NAD(+)</name>
        <dbReference type="ChEBI" id="CHEBI:57540"/>
    </ligand>
</feature>
<feature type="binding site" evidence="13">
    <location>
        <position position="39"/>
    </location>
    <ligand>
        <name>NADPH</name>
        <dbReference type="ChEBI" id="CHEBI:57783"/>
    </ligand>
</feature>
<feature type="binding site" evidence="13">
    <location>
        <position position="112"/>
    </location>
    <ligand>
        <name>NADPH</name>
        <dbReference type="ChEBI" id="CHEBI:57783"/>
    </ligand>
</feature>
<dbReference type="InterPro" id="IPR036291">
    <property type="entry name" value="NAD(P)-bd_dom_sf"/>
</dbReference>
<accession>E5XMG5</accession>
<evidence type="ECO:0000259" key="19">
    <source>
        <dbReference type="Pfam" id="PF07479"/>
    </source>
</evidence>
<feature type="binding site" evidence="15">
    <location>
        <position position="112"/>
    </location>
    <ligand>
        <name>substrate</name>
    </ligand>
</feature>
<feature type="binding site" evidence="13">
    <location>
        <position position="287"/>
    </location>
    <ligand>
        <name>NADPH</name>
        <dbReference type="ChEBI" id="CHEBI:57783"/>
    </ligand>
</feature>
<feature type="binding site" evidence="13">
    <location>
        <position position="261"/>
    </location>
    <ligand>
        <name>sn-glycerol 3-phosphate</name>
        <dbReference type="ChEBI" id="CHEBI:57597"/>
    </ligand>
</feature>
<sequence length="337" mass="34387">MTYEAVTAEVAVMGAGSWGTAMAKVIAGLGHKVVLWSRREELAEAINRDRENAEYLPGWRLPDSVVVTADPAAAVAEARTVLLATPAQSLRANLEAWGGAIKPGALLLSLSKGLERGTKLRMTEVVEDVLGKPHGEVAVLSGPNLALEVAAGQPSGAVIACSDERAALALQRLCAASNFRVYTNDDVVGVELAGVVKNVIALACGIASGVGYGQNTLAVLITRGLAEIARLGVAMGAKAATFSGLAGVGDLVATCTSPLSRNRAFGVRLGLGEGAVAAANGPHGVVEGYACCGAVRELAADHGVEMPITEAVYQVCHQGAAVSEAVESLMGRKIGAE</sequence>